<evidence type="ECO:0000256" key="1">
    <source>
        <dbReference type="ARBA" id="ARBA00006347"/>
    </source>
</evidence>
<feature type="domain" description="Thioredoxin" evidence="3">
    <location>
        <begin position="33"/>
        <end position="70"/>
    </location>
</feature>
<keyword evidence="5" id="KW-1185">Reference proteome</keyword>
<reference evidence="4 5" key="1">
    <citation type="journal article" date="2019" name="Genome Biol. Evol.">
        <title>The Rhododendron genome and chromosomal organization provide insight into shared whole-genome duplications across the heath family (Ericaceae).</title>
        <authorList>
            <person name="Soza V.L."/>
            <person name="Lindsley D."/>
            <person name="Waalkes A."/>
            <person name="Ramage E."/>
            <person name="Patwardhan R.P."/>
            <person name="Burton J.N."/>
            <person name="Adey A."/>
            <person name="Kumar A."/>
            <person name="Qiu R."/>
            <person name="Shendure J."/>
            <person name="Hall B."/>
        </authorList>
    </citation>
    <scope>NUCLEOTIDE SEQUENCE [LARGE SCALE GENOMIC DNA]</scope>
    <source>
        <strain evidence="4">RSF 1966-606</strain>
    </source>
</reference>
<dbReference type="Pfam" id="PF00085">
    <property type="entry name" value="Thioredoxin"/>
    <property type="match status" value="1"/>
</dbReference>
<name>A0A6A4LAC7_9ERIC</name>
<dbReference type="Gene3D" id="3.40.30.10">
    <property type="entry name" value="Glutaredoxin"/>
    <property type="match status" value="1"/>
</dbReference>
<gene>
    <name evidence="4" type="ORF">C3L33_10619</name>
</gene>
<keyword evidence="2" id="KW-0732">Signal</keyword>
<dbReference type="InterPro" id="IPR013766">
    <property type="entry name" value="Thioredoxin_domain"/>
</dbReference>
<dbReference type="GO" id="GO:0003756">
    <property type="term" value="F:protein disulfide isomerase activity"/>
    <property type="evidence" value="ECO:0007669"/>
    <property type="project" value="TreeGrafter"/>
</dbReference>
<protein>
    <recommendedName>
        <fullName evidence="3">Thioredoxin domain-containing protein</fullName>
    </recommendedName>
</protein>
<dbReference type="AlphaFoldDB" id="A0A6A4LAC7"/>
<sequence length="105" mass="11265">MRLVLLALSISLSLHQSLSSSSSSSQFSIDGKVLELDESNFDAAISSFDYVFVDFYAPWCGHCKRLSPEGRSYGVCEDFADGGVLGVAAAGLDVVAEDSFEGCRR</sequence>
<evidence type="ECO:0000259" key="3">
    <source>
        <dbReference type="Pfam" id="PF00085"/>
    </source>
</evidence>
<dbReference type="InterPro" id="IPR036249">
    <property type="entry name" value="Thioredoxin-like_sf"/>
</dbReference>
<proteinExistence type="inferred from homology"/>
<dbReference type="Proteomes" id="UP000428333">
    <property type="component" value="Linkage Group LG06"/>
</dbReference>
<evidence type="ECO:0000313" key="4">
    <source>
        <dbReference type="EMBL" id="KAE9457476.1"/>
    </source>
</evidence>
<dbReference type="GO" id="GO:0006457">
    <property type="term" value="P:protein folding"/>
    <property type="evidence" value="ECO:0007669"/>
    <property type="project" value="TreeGrafter"/>
</dbReference>
<evidence type="ECO:0000256" key="2">
    <source>
        <dbReference type="SAM" id="SignalP"/>
    </source>
</evidence>
<evidence type="ECO:0000313" key="5">
    <source>
        <dbReference type="Proteomes" id="UP000428333"/>
    </source>
</evidence>
<dbReference type="CDD" id="cd02961">
    <property type="entry name" value="PDI_a_family"/>
    <property type="match status" value="1"/>
</dbReference>
<dbReference type="PANTHER" id="PTHR18929:SF218">
    <property type="entry name" value="PROTEIN DISULFIDE-ISOMERASE 5-2"/>
    <property type="match status" value="1"/>
</dbReference>
<organism evidence="4 5">
    <name type="scientific">Rhododendron williamsianum</name>
    <dbReference type="NCBI Taxonomy" id="262921"/>
    <lineage>
        <taxon>Eukaryota</taxon>
        <taxon>Viridiplantae</taxon>
        <taxon>Streptophyta</taxon>
        <taxon>Embryophyta</taxon>
        <taxon>Tracheophyta</taxon>
        <taxon>Spermatophyta</taxon>
        <taxon>Magnoliopsida</taxon>
        <taxon>eudicotyledons</taxon>
        <taxon>Gunneridae</taxon>
        <taxon>Pentapetalae</taxon>
        <taxon>asterids</taxon>
        <taxon>Ericales</taxon>
        <taxon>Ericaceae</taxon>
        <taxon>Ericoideae</taxon>
        <taxon>Rhodoreae</taxon>
        <taxon>Rhododendron</taxon>
    </lineage>
</organism>
<feature type="signal peptide" evidence="2">
    <location>
        <begin position="1"/>
        <end position="19"/>
    </location>
</feature>
<comment type="caution">
    <text evidence="4">The sequence shown here is derived from an EMBL/GenBank/DDBJ whole genome shotgun (WGS) entry which is preliminary data.</text>
</comment>
<feature type="chain" id="PRO_5025472186" description="Thioredoxin domain-containing protein" evidence="2">
    <location>
        <begin position="20"/>
        <end position="105"/>
    </location>
</feature>
<dbReference type="PANTHER" id="PTHR18929">
    <property type="entry name" value="PROTEIN DISULFIDE ISOMERASE"/>
    <property type="match status" value="1"/>
</dbReference>
<accession>A0A6A4LAC7</accession>
<comment type="similarity">
    <text evidence="1">Belongs to the protein disulfide isomerase family.</text>
</comment>
<dbReference type="OrthoDB" id="74910at2759"/>
<dbReference type="EMBL" id="QEFC01001496">
    <property type="protein sequence ID" value="KAE9457476.1"/>
    <property type="molecule type" value="Genomic_DNA"/>
</dbReference>
<dbReference type="GO" id="GO:0005783">
    <property type="term" value="C:endoplasmic reticulum"/>
    <property type="evidence" value="ECO:0007669"/>
    <property type="project" value="TreeGrafter"/>
</dbReference>
<feature type="non-terminal residue" evidence="4">
    <location>
        <position position="1"/>
    </location>
</feature>
<dbReference type="GO" id="GO:0034976">
    <property type="term" value="P:response to endoplasmic reticulum stress"/>
    <property type="evidence" value="ECO:0007669"/>
    <property type="project" value="TreeGrafter"/>
</dbReference>
<dbReference type="SUPFAM" id="SSF52833">
    <property type="entry name" value="Thioredoxin-like"/>
    <property type="match status" value="1"/>
</dbReference>